<evidence type="ECO:0000313" key="1">
    <source>
        <dbReference type="EMBL" id="QKJ27105.1"/>
    </source>
</evidence>
<dbReference type="EMBL" id="VBUC01000026">
    <property type="protein sequence ID" value="TLS96909.1"/>
    <property type="molecule type" value="Genomic_DNA"/>
</dbReference>
<dbReference type="STRING" id="1442598.GCA_000522465_01251"/>
<proteinExistence type="predicted"/>
<protein>
    <submittedName>
        <fullName evidence="1">SprA family protein</fullName>
    </submittedName>
</protein>
<reference evidence="1 4" key="2">
    <citation type="submission" date="2020-05" db="EMBL/GenBank/DDBJ databases">
        <title>Complete genome sequencing of Campylobacter and Arcobacter type strains.</title>
        <authorList>
            <person name="Miller W.G."/>
            <person name="Yee E."/>
        </authorList>
    </citation>
    <scope>NUCLEOTIDE SEQUENCE [LARGE SCALE GENOMIC DNA]</scope>
    <source>
        <strain evidence="1 4">LMG 21996</strain>
    </source>
</reference>
<gene>
    <name evidence="1" type="ORF">ACBT_1196</name>
    <name evidence="2" type="ORF">FE247_09280</name>
</gene>
<keyword evidence="3" id="KW-1185">Reference proteome</keyword>
<dbReference type="AlphaFoldDB" id="A0A5J6RG84"/>
<evidence type="ECO:0000313" key="3">
    <source>
        <dbReference type="Proteomes" id="UP000305417"/>
    </source>
</evidence>
<dbReference type="Pfam" id="PF12118">
    <property type="entry name" value="SprA-related"/>
    <property type="match status" value="1"/>
</dbReference>
<dbReference type="Proteomes" id="UP000305417">
    <property type="component" value="Unassembled WGS sequence"/>
</dbReference>
<evidence type="ECO:0000313" key="2">
    <source>
        <dbReference type="EMBL" id="TLS96909.1"/>
    </source>
</evidence>
<evidence type="ECO:0000313" key="4">
    <source>
        <dbReference type="Proteomes" id="UP000509513"/>
    </source>
</evidence>
<dbReference type="KEGG" id="acib:ACBT_1196"/>
<sequence length="164" mass="18290">MELKSDYLSASTIYAQLAQKKSELASIDKKEFEKSAFEKKDKVVLGEKNYDESDYSRVVEKFKSKDKEIRNHEQIHANLGKSSSPINYNYQMGPDGKLYAMGGYVKLDVSMPTDPKAAMAKIEQIKKASSSPDDLSAADLGIAQTANLNKMLLLSLKGDENENR</sequence>
<name>A0A5J6RG84_9BACT</name>
<organism evidence="1 4">
    <name type="scientific">Aliarcobacter cibarius</name>
    <dbReference type="NCBI Taxonomy" id="255507"/>
    <lineage>
        <taxon>Bacteria</taxon>
        <taxon>Pseudomonadati</taxon>
        <taxon>Campylobacterota</taxon>
        <taxon>Epsilonproteobacteria</taxon>
        <taxon>Campylobacterales</taxon>
        <taxon>Arcobacteraceae</taxon>
        <taxon>Aliarcobacter</taxon>
    </lineage>
</organism>
<dbReference type="RefSeq" id="WP_024775364.1">
    <property type="nucleotide sequence ID" value="NZ_CP043857.1"/>
</dbReference>
<dbReference type="InterPro" id="IPR021973">
    <property type="entry name" value="SprA-related"/>
</dbReference>
<dbReference type="OrthoDB" id="9812722at2"/>
<reference evidence="2 3" key="1">
    <citation type="submission" date="2019-05" db="EMBL/GenBank/DDBJ databases">
        <title>Arcobacter cibarius and Arcobacter thereius providing challenges in identification an antibiotic susceptibility and Quinolone resistance.</title>
        <authorList>
            <person name="Busch A."/>
            <person name="Hanel I."/>
            <person name="Hotzel H."/>
            <person name="Tomaso H."/>
        </authorList>
    </citation>
    <scope>NUCLEOTIDE SEQUENCE [LARGE SCALE GENOMIC DNA]</scope>
    <source>
        <strain evidence="2 3">16CS0831-2</strain>
    </source>
</reference>
<dbReference type="EMBL" id="CP054051">
    <property type="protein sequence ID" value="QKJ27105.1"/>
    <property type="molecule type" value="Genomic_DNA"/>
</dbReference>
<accession>A0A5J6RG84</accession>
<dbReference type="Proteomes" id="UP000509513">
    <property type="component" value="Chromosome"/>
</dbReference>